<dbReference type="SMART" id="SM00382">
    <property type="entry name" value="AAA"/>
    <property type="match status" value="1"/>
</dbReference>
<feature type="domain" description="ABC transporter" evidence="5">
    <location>
        <begin position="2"/>
        <end position="236"/>
    </location>
</feature>
<dbReference type="SUPFAM" id="SSF52540">
    <property type="entry name" value="P-loop containing nucleoside triphosphate hydrolases"/>
    <property type="match status" value="1"/>
</dbReference>
<feature type="compositionally biased region" description="Polar residues" evidence="4">
    <location>
        <begin position="256"/>
        <end position="265"/>
    </location>
</feature>
<evidence type="ECO:0000313" key="6">
    <source>
        <dbReference type="EMBL" id="MFC5972145.1"/>
    </source>
</evidence>
<evidence type="ECO:0000259" key="5">
    <source>
        <dbReference type="PROSITE" id="PS50893"/>
    </source>
</evidence>
<dbReference type="Proteomes" id="UP001596099">
    <property type="component" value="Unassembled WGS sequence"/>
</dbReference>
<dbReference type="CDD" id="cd03293">
    <property type="entry name" value="ABC_NrtD_SsuB_transporters"/>
    <property type="match status" value="1"/>
</dbReference>
<dbReference type="PANTHER" id="PTHR42788">
    <property type="entry name" value="TAURINE IMPORT ATP-BINDING PROTEIN-RELATED"/>
    <property type="match status" value="1"/>
</dbReference>
<keyword evidence="2" id="KW-0547">Nucleotide-binding</keyword>
<evidence type="ECO:0000256" key="1">
    <source>
        <dbReference type="ARBA" id="ARBA00022448"/>
    </source>
</evidence>
<dbReference type="AlphaFoldDB" id="A0ABD5RPL3"/>
<reference evidence="6 7" key="1">
    <citation type="journal article" date="2019" name="Int. J. Syst. Evol. Microbiol.">
        <title>The Global Catalogue of Microorganisms (GCM) 10K type strain sequencing project: providing services to taxonomists for standard genome sequencing and annotation.</title>
        <authorList>
            <consortium name="The Broad Institute Genomics Platform"/>
            <consortium name="The Broad Institute Genome Sequencing Center for Infectious Disease"/>
            <person name="Wu L."/>
            <person name="Ma J."/>
        </authorList>
    </citation>
    <scope>NUCLEOTIDE SEQUENCE [LARGE SCALE GENOMIC DNA]</scope>
    <source>
        <strain evidence="6 7">CGMCC 1.12543</strain>
    </source>
</reference>
<dbReference type="PROSITE" id="PS50893">
    <property type="entry name" value="ABC_TRANSPORTER_2"/>
    <property type="match status" value="1"/>
</dbReference>
<dbReference type="RefSeq" id="WP_247415203.1">
    <property type="nucleotide sequence ID" value="NZ_JALLGW010000001.1"/>
</dbReference>
<evidence type="ECO:0000256" key="3">
    <source>
        <dbReference type="ARBA" id="ARBA00022840"/>
    </source>
</evidence>
<sequence>MLEIADLSKTYGLGDDRVSTIVALDGIDLSIDRGEFVSIIGPTGCGKSTLFEIIGGLVDPTSGEVSIEGTRVEGPDERIGMVFQDHSTFPWLSVVENVEFGLRRNGVGKQEARQRAEEMIDLVGLSGFEQADPTELSGGMNQRVAIARTLVMEPDIVLMDEPFGALDEQTRLILGEELLRIWRETGATILFVTHNINEAVQLSDRIAVMSARPGTFKTIVENDIPRPRDDDTMSTDRFNELVRELWDVLKDESKKGLSQKTQQAEQAEADN</sequence>
<dbReference type="InterPro" id="IPR027417">
    <property type="entry name" value="P-loop_NTPase"/>
</dbReference>
<evidence type="ECO:0000256" key="2">
    <source>
        <dbReference type="ARBA" id="ARBA00022741"/>
    </source>
</evidence>
<protein>
    <submittedName>
        <fullName evidence="6">ABC transporter ATP-binding protein</fullName>
    </submittedName>
</protein>
<keyword evidence="3 6" id="KW-0067">ATP-binding</keyword>
<dbReference type="Pfam" id="PF00005">
    <property type="entry name" value="ABC_tran"/>
    <property type="match status" value="1"/>
</dbReference>
<name>A0ABD5RPL3_9EURY</name>
<evidence type="ECO:0000256" key="4">
    <source>
        <dbReference type="SAM" id="MobiDB-lite"/>
    </source>
</evidence>
<organism evidence="6 7">
    <name type="scientific">Halomarina salina</name>
    <dbReference type="NCBI Taxonomy" id="1872699"/>
    <lineage>
        <taxon>Archaea</taxon>
        <taxon>Methanobacteriati</taxon>
        <taxon>Methanobacteriota</taxon>
        <taxon>Stenosarchaea group</taxon>
        <taxon>Halobacteria</taxon>
        <taxon>Halobacteriales</taxon>
        <taxon>Natronomonadaceae</taxon>
        <taxon>Halomarina</taxon>
    </lineage>
</organism>
<dbReference type="InterPro" id="IPR003439">
    <property type="entry name" value="ABC_transporter-like_ATP-bd"/>
</dbReference>
<dbReference type="PANTHER" id="PTHR42788:SF13">
    <property type="entry name" value="ALIPHATIC SULFONATES IMPORT ATP-BINDING PROTEIN SSUB"/>
    <property type="match status" value="1"/>
</dbReference>
<dbReference type="InterPro" id="IPR050166">
    <property type="entry name" value="ABC_transporter_ATP-bind"/>
</dbReference>
<feature type="region of interest" description="Disordered" evidence="4">
    <location>
        <begin position="252"/>
        <end position="271"/>
    </location>
</feature>
<comment type="caution">
    <text evidence="6">The sequence shown here is derived from an EMBL/GenBank/DDBJ whole genome shotgun (WGS) entry which is preliminary data.</text>
</comment>
<gene>
    <name evidence="6" type="ORF">ACFPYI_12465</name>
</gene>
<dbReference type="EMBL" id="JBHSQH010000001">
    <property type="protein sequence ID" value="MFC5972145.1"/>
    <property type="molecule type" value="Genomic_DNA"/>
</dbReference>
<proteinExistence type="predicted"/>
<keyword evidence="1" id="KW-0813">Transport</keyword>
<dbReference type="InterPro" id="IPR003593">
    <property type="entry name" value="AAA+_ATPase"/>
</dbReference>
<keyword evidence="7" id="KW-1185">Reference proteome</keyword>
<accession>A0ABD5RPL3</accession>
<dbReference type="GO" id="GO:0005524">
    <property type="term" value="F:ATP binding"/>
    <property type="evidence" value="ECO:0007669"/>
    <property type="project" value="UniProtKB-KW"/>
</dbReference>
<dbReference type="Gene3D" id="3.40.50.300">
    <property type="entry name" value="P-loop containing nucleotide triphosphate hydrolases"/>
    <property type="match status" value="1"/>
</dbReference>
<evidence type="ECO:0000313" key="7">
    <source>
        <dbReference type="Proteomes" id="UP001596099"/>
    </source>
</evidence>